<organism evidence="4 5">
    <name type="scientific">Solirubrobacter phytolaccae</name>
    <dbReference type="NCBI Taxonomy" id="1404360"/>
    <lineage>
        <taxon>Bacteria</taxon>
        <taxon>Bacillati</taxon>
        <taxon>Actinomycetota</taxon>
        <taxon>Thermoleophilia</taxon>
        <taxon>Solirubrobacterales</taxon>
        <taxon>Solirubrobacteraceae</taxon>
        <taxon>Solirubrobacter</taxon>
    </lineage>
</organism>
<feature type="chain" id="PRO_5040852227" evidence="2">
    <location>
        <begin position="19"/>
        <end position="233"/>
    </location>
</feature>
<evidence type="ECO:0000313" key="4">
    <source>
        <dbReference type="EMBL" id="MDA0182840.1"/>
    </source>
</evidence>
<gene>
    <name evidence="4" type="ORF">OJ997_21185</name>
</gene>
<proteinExistence type="predicted"/>
<dbReference type="InterPro" id="IPR025402">
    <property type="entry name" value="DMP19_C"/>
</dbReference>
<dbReference type="Pfam" id="PF14300">
    <property type="entry name" value="DMP19"/>
    <property type="match status" value="1"/>
</dbReference>
<evidence type="ECO:0000256" key="1">
    <source>
        <dbReference type="SAM" id="MobiDB-lite"/>
    </source>
</evidence>
<evidence type="ECO:0000313" key="5">
    <source>
        <dbReference type="Proteomes" id="UP001147653"/>
    </source>
</evidence>
<reference evidence="4" key="1">
    <citation type="submission" date="2022-10" db="EMBL/GenBank/DDBJ databases">
        <title>The WGS of Solirubrobacter phytolaccae KCTC 29190.</title>
        <authorList>
            <person name="Jiang Z."/>
        </authorList>
    </citation>
    <scope>NUCLEOTIDE SEQUENCE</scope>
    <source>
        <strain evidence="4">KCTC 29190</strain>
    </source>
</reference>
<evidence type="ECO:0000259" key="3">
    <source>
        <dbReference type="Pfam" id="PF14300"/>
    </source>
</evidence>
<feature type="region of interest" description="Disordered" evidence="1">
    <location>
        <begin position="28"/>
        <end position="71"/>
    </location>
</feature>
<dbReference type="Gene3D" id="1.20.1420.60">
    <property type="match status" value="1"/>
</dbReference>
<dbReference type="PROSITE" id="PS51257">
    <property type="entry name" value="PROKAR_LIPOPROTEIN"/>
    <property type="match status" value="1"/>
</dbReference>
<protein>
    <submittedName>
        <fullName evidence="4">DMP19 family protein</fullName>
    </submittedName>
</protein>
<feature type="signal peptide" evidence="2">
    <location>
        <begin position="1"/>
        <end position="18"/>
    </location>
</feature>
<comment type="caution">
    <text evidence="4">The sequence shown here is derived from an EMBL/GenBank/DDBJ whole genome shotgun (WGS) entry which is preliminary data.</text>
</comment>
<dbReference type="Proteomes" id="UP001147653">
    <property type="component" value="Unassembled WGS sequence"/>
</dbReference>
<name>A0A9X3SCS0_9ACTN</name>
<evidence type="ECO:0000256" key="2">
    <source>
        <dbReference type="SAM" id="SignalP"/>
    </source>
</evidence>
<sequence length="233" mass="24744">MKRALVLLVLLAALGGCGGIPEPAVEEGAAAEASGWPAEMTPEPGFDPDDPALDTIPDDGAHGEEITRKAGTRKDFKVPPAAVAGLDNGPLVRAVVTRPFYELDPEDAVDRLNAAQLAVYAFYYADFEILNGGFTQFWSNPSGAVAADLQSAAERVGSPEFAAIFRDAAALWPGGKIPRDAEQRGALVDQLDATKVAELDEIYAATQYRRNTALANVLGPFIRANTDQFVASR</sequence>
<accession>A0A9X3SCS0</accession>
<feature type="compositionally biased region" description="Low complexity" evidence="1">
    <location>
        <begin position="28"/>
        <end position="39"/>
    </location>
</feature>
<feature type="compositionally biased region" description="Basic and acidic residues" evidence="1">
    <location>
        <begin position="59"/>
        <end position="71"/>
    </location>
</feature>
<dbReference type="RefSeq" id="WP_270027223.1">
    <property type="nucleotide sequence ID" value="NZ_JAPDDP010000042.1"/>
</dbReference>
<keyword evidence="5" id="KW-1185">Reference proteome</keyword>
<keyword evidence="2" id="KW-0732">Signal</keyword>
<dbReference type="EMBL" id="JAPDDP010000042">
    <property type="protein sequence ID" value="MDA0182840.1"/>
    <property type="molecule type" value="Genomic_DNA"/>
</dbReference>
<feature type="domain" description="DNA mimic protein DMP19 C-terminal" evidence="3">
    <location>
        <begin position="110"/>
        <end position="224"/>
    </location>
</feature>
<dbReference type="AlphaFoldDB" id="A0A9X3SCS0"/>